<dbReference type="Proteomes" id="UP000254159">
    <property type="component" value="Unassembled WGS sequence"/>
</dbReference>
<dbReference type="GO" id="GO:0030288">
    <property type="term" value="C:outer membrane-bounded periplasmic space"/>
    <property type="evidence" value="ECO:0007669"/>
    <property type="project" value="TreeGrafter"/>
</dbReference>
<evidence type="ECO:0000259" key="3">
    <source>
        <dbReference type="Pfam" id="PF04349"/>
    </source>
</evidence>
<dbReference type="InterPro" id="IPR014718">
    <property type="entry name" value="GH-type_carb-bd"/>
</dbReference>
<organism evidence="4 5">
    <name type="scientific">Escherichia coli</name>
    <dbReference type="NCBI Taxonomy" id="562"/>
    <lineage>
        <taxon>Bacteria</taxon>
        <taxon>Pseudomonadati</taxon>
        <taxon>Pseudomonadota</taxon>
        <taxon>Gammaproteobacteria</taxon>
        <taxon>Enterobacterales</taxon>
        <taxon>Enterobacteriaceae</taxon>
        <taxon>Escherichia</taxon>
    </lineage>
</organism>
<dbReference type="Pfam" id="PF04349">
    <property type="entry name" value="MdoG"/>
    <property type="match status" value="1"/>
</dbReference>
<evidence type="ECO:0000313" key="4">
    <source>
        <dbReference type="EMBL" id="STI17917.1"/>
    </source>
</evidence>
<dbReference type="InterPro" id="IPR014438">
    <property type="entry name" value="Glucan_biosyn_MdoG/MdoD"/>
</dbReference>
<evidence type="ECO:0000313" key="5">
    <source>
        <dbReference type="Proteomes" id="UP000254159"/>
    </source>
</evidence>
<dbReference type="SUPFAM" id="SSF74650">
    <property type="entry name" value="Galactose mutarotase-like"/>
    <property type="match status" value="1"/>
</dbReference>
<dbReference type="PANTHER" id="PTHR30504">
    <property type="entry name" value="GLUCANS BIOSYNTHESIS PROTEIN"/>
    <property type="match status" value="1"/>
</dbReference>
<keyword evidence="2" id="KW-0732">Signal</keyword>
<evidence type="ECO:0000256" key="1">
    <source>
        <dbReference type="ARBA" id="ARBA00004418"/>
    </source>
</evidence>
<dbReference type="GO" id="GO:0030246">
    <property type="term" value="F:carbohydrate binding"/>
    <property type="evidence" value="ECO:0007669"/>
    <property type="project" value="InterPro"/>
</dbReference>
<evidence type="ECO:0000256" key="2">
    <source>
        <dbReference type="ARBA" id="ARBA00022729"/>
    </source>
</evidence>
<dbReference type="Gene3D" id="2.70.98.10">
    <property type="match status" value="1"/>
</dbReference>
<dbReference type="EMBL" id="UGCD01000002">
    <property type="protein sequence ID" value="STI17917.1"/>
    <property type="molecule type" value="Genomic_DNA"/>
</dbReference>
<dbReference type="InterPro" id="IPR007444">
    <property type="entry name" value="Glucan_biosyn_MdoG_C"/>
</dbReference>
<dbReference type="GO" id="GO:0003824">
    <property type="term" value="F:catalytic activity"/>
    <property type="evidence" value="ECO:0007669"/>
    <property type="project" value="InterPro"/>
</dbReference>
<dbReference type="InterPro" id="IPR011013">
    <property type="entry name" value="Gal_mutarotase_sf_dom"/>
</dbReference>
<comment type="subcellular location">
    <subcellularLocation>
        <location evidence="1">Periplasm</location>
    </subcellularLocation>
</comment>
<accession>A0A376RKH5</accession>
<gene>
    <name evidence="4" type="primary">mdoD_1</name>
    <name evidence="4" type="ORF">NCTC10865_03232</name>
</gene>
<dbReference type="GO" id="GO:0051274">
    <property type="term" value="P:beta-glucan biosynthetic process"/>
    <property type="evidence" value="ECO:0007669"/>
    <property type="project" value="TreeGrafter"/>
</dbReference>
<sequence>MEIPTTGETLDNIVCFWQPEKAVKAGDEFAFQYRLYWSAQPPVHCPLARVMATRTGMGGFPEGWAPGEHYPEKWARRFAVDFVGGDLKAAAPKGIEPVITLPVGKRSKSKFSILNPLMVIVFSLTGIRLRTPLIRSICGCICVVRATLSVKHGCISISRQRRINVSMLTTA</sequence>
<proteinExistence type="predicted"/>
<dbReference type="SUPFAM" id="SSF81296">
    <property type="entry name" value="E set domains"/>
    <property type="match status" value="1"/>
</dbReference>
<reference evidence="4 5" key="1">
    <citation type="submission" date="2018-06" db="EMBL/GenBank/DDBJ databases">
        <authorList>
            <consortium name="Pathogen Informatics"/>
            <person name="Doyle S."/>
        </authorList>
    </citation>
    <scope>NUCLEOTIDE SEQUENCE [LARGE SCALE GENOMIC DNA]</scope>
    <source>
        <strain evidence="4 5">NCTC10865</strain>
    </source>
</reference>
<name>A0A376RKH5_ECOLX</name>
<protein>
    <submittedName>
        <fullName evidence="4">Glucans biosynthesis protein D</fullName>
    </submittedName>
</protein>
<dbReference type="PANTHER" id="PTHR30504:SF3">
    <property type="entry name" value="GLUCANS BIOSYNTHESIS PROTEIN D"/>
    <property type="match status" value="1"/>
</dbReference>
<dbReference type="AlphaFoldDB" id="A0A376RKH5"/>
<feature type="domain" description="Glucan biosynthesis periplasmic MdoG C-terminal" evidence="3">
    <location>
        <begin position="1"/>
        <end position="110"/>
    </location>
</feature>
<dbReference type="InterPro" id="IPR014756">
    <property type="entry name" value="Ig_E-set"/>
</dbReference>